<dbReference type="SUPFAM" id="SSF52540">
    <property type="entry name" value="P-loop containing nucleoside triphosphate hydrolases"/>
    <property type="match status" value="1"/>
</dbReference>
<dbReference type="GO" id="GO:0031460">
    <property type="term" value="P:glycine betaine transport"/>
    <property type="evidence" value="ECO:0007669"/>
    <property type="project" value="InterPro"/>
</dbReference>
<dbReference type="Pfam" id="PF00005">
    <property type="entry name" value="ABC_tran"/>
    <property type="match status" value="1"/>
</dbReference>
<dbReference type="InterPro" id="IPR005892">
    <property type="entry name" value="Gly-betaine_transp_ATP-bd"/>
</dbReference>
<dbReference type="GO" id="GO:0016887">
    <property type="term" value="F:ATP hydrolysis activity"/>
    <property type="evidence" value="ECO:0007669"/>
    <property type="project" value="InterPro"/>
</dbReference>
<dbReference type="EMBL" id="SORI01000005">
    <property type="protein sequence ID" value="TDY61688.1"/>
    <property type="molecule type" value="Genomic_DNA"/>
</dbReference>
<evidence type="ECO:0000313" key="6">
    <source>
        <dbReference type="EMBL" id="TDY61688.1"/>
    </source>
</evidence>
<dbReference type="InterPro" id="IPR003593">
    <property type="entry name" value="AAA+_ATPase"/>
</dbReference>
<reference evidence="6 7" key="1">
    <citation type="submission" date="2019-03" db="EMBL/GenBank/DDBJ databases">
        <title>Genomic Encyclopedia of Type Strains, Phase IV (KMG-IV): sequencing the most valuable type-strain genomes for metagenomic binning, comparative biology and taxonomic classification.</title>
        <authorList>
            <person name="Goeker M."/>
        </authorList>
    </citation>
    <scope>NUCLEOTIDE SEQUENCE [LARGE SCALE GENOMIC DNA]</scope>
    <source>
        <strain evidence="6 7">DSM 25964</strain>
    </source>
</reference>
<organism evidence="6 7">
    <name type="scientific">Aminivibrio pyruvatiphilus</name>
    <dbReference type="NCBI Taxonomy" id="1005740"/>
    <lineage>
        <taxon>Bacteria</taxon>
        <taxon>Thermotogati</taxon>
        <taxon>Synergistota</taxon>
        <taxon>Synergistia</taxon>
        <taxon>Synergistales</taxon>
        <taxon>Aminobacteriaceae</taxon>
        <taxon>Aminivibrio</taxon>
    </lineage>
</organism>
<evidence type="ECO:0000256" key="2">
    <source>
        <dbReference type="ARBA" id="ARBA00022448"/>
    </source>
</evidence>
<keyword evidence="3" id="KW-0547">Nucleotide-binding</keyword>
<dbReference type="PROSITE" id="PS00211">
    <property type="entry name" value="ABC_TRANSPORTER_1"/>
    <property type="match status" value="1"/>
</dbReference>
<dbReference type="Gene3D" id="3.40.50.300">
    <property type="entry name" value="P-loop containing nucleotide triphosphate hydrolases"/>
    <property type="match status" value="1"/>
</dbReference>
<keyword evidence="2" id="KW-0813">Transport</keyword>
<accession>A0A4R8M9L8</accession>
<comment type="similarity">
    <text evidence="1">Belongs to the ABC transporter superfamily.</text>
</comment>
<protein>
    <submittedName>
        <fullName evidence="6">Glycine betaine/proline transport system ATP-binding protein</fullName>
    </submittedName>
</protein>
<evidence type="ECO:0000256" key="4">
    <source>
        <dbReference type="ARBA" id="ARBA00022840"/>
    </source>
</evidence>
<name>A0A4R8M9L8_9BACT</name>
<evidence type="ECO:0000256" key="3">
    <source>
        <dbReference type="ARBA" id="ARBA00022741"/>
    </source>
</evidence>
<keyword evidence="4 6" id="KW-0067">ATP-binding</keyword>
<dbReference type="InterPro" id="IPR051921">
    <property type="entry name" value="ABC_osmolyte_uptake_ATP-bind"/>
</dbReference>
<dbReference type="NCBIfam" id="TIGR01186">
    <property type="entry name" value="proV"/>
    <property type="match status" value="1"/>
</dbReference>
<gene>
    <name evidence="6" type="ORF">C8D99_105101</name>
</gene>
<sequence length="313" mass="34842">MDAPQQADAASGVSGGGTAAEAILIRDLWKIYTRKKGLTVSSSDVENEERVEELDRGEDAVVAMKNVSLEIRQGETFIIMGLSGSGKSTLIRCLLRLVEPTSGEIIINGENVTAMNKRQLVNFRREKIAMVFQHYGLLPHRTVLQNVTFGLKLRGEEKECRMGKAADAIEKVGLKGWEKYYPASLSGGMRQRVGIARALVMDAPILLMDEPFSGLDPLIRRELQDEMIHLQKVMHKTIFFVTHDLSEALRMGDRMAIMKKGEIVQVGSPDEVIANPADDYVMRFVSDEREQMRRAEEVLARSRAGKEGASHVS</sequence>
<dbReference type="PROSITE" id="PS50893">
    <property type="entry name" value="ABC_TRANSPORTER_2"/>
    <property type="match status" value="1"/>
</dbReference>
<dbReference type="InterPro" id="IPR027417">
    <property type="entry name" value="P-loop_NTPase"/>
</dbReference>
<dbReference type="InterPro" id="IPR017871">
    <property type="entry name" value="ABC_transporter-like_CS"/>
</dbReference>
<feature type="domain" description="ABC transporter" evidence="5">
    <location>
        <begin position="49"/>
        <end position="285"/>
    </location>
</feature>
<keyword evidence="7" id="KW-1185">Reference proteome</keyword>
<evidence type="ECO:0000259" key="5">
    <source>
        <dbReference type="PROSITE" id="PS50893"/>
    </source>
</evidence>
<dbReference type="GO" id="GO:0006970">
    <property type="term" value="P:response to osmotic stress"/>
    <property type="evidence" value="ECO:0007669"/>
    <property type="project" value="UniProtKB-ARBA"/>
</dbReference>
<evidence type="ECO:0000256" key="1">
    <source>
        <dbReference type="ARBA" id="ARBA00005417"/>
    </source>
</evidence>
<dbReference type="GO" id="GO:0005524">
    <property type="term" value="F:ATP binding"/>
    <property type="evidence" value="ECO:0007669"/>
    <property type="project" value="UniProtKB-KW"/>
</dbReference>
<dbReference type="PANTHER" id="PTHR43869">
    <property type="entry name" value="GLYCINE BETAINE/PROLINE BETAINE TRANSPORT SYSTEM ATP-BINDING PROTEIN PROV"/>
    <property type="match status" value="1"/>
</dbReference>
<evidence type="ECO:0000313" key="7">
    <source>
        <dbReference type="Proteomes" id="UP000295066"/>
    </source>
</evidence>
<proteinExistence type="inferred from homology"/>
<dbReference type="Proteomes" id="UP000295066">
    <property type="component" value="Unassembled WGS sequence"/>
</dbReference>
<dbReference type="InterPro" id="IPR003439">
    <property type="entry name" value="ABC_transporter-like_ATP-bd"/>
</dbReference>
<dbReference type="FunFam" id="3.40.50.300:FF:000201">
    <property type="entry name" value="Glycine betaine/L-proline ABC transporter ATP-binding protein"/>
    <property type="match status" value="1"/>
</dbReference>
<comment type="caution">
    <text evidence="6">The sequence shown here is derived from an EMBL/GenBank/DDBJ whole genome shotgun (WGS) entry which is preliminary data.</text>
</comment>
<dbReference type="AlphaFoldDB" id="A0A4R8M9L8"/>
<dbReference type="RefSeq" id="WP_208321097.1">
    <property type="nucleotide sequence ID" value="NZ_SORI01000005.1"/>
</dbReference>
<dbReference type="SMART" id="SM00382">
    <property type="entry name" value="AAA"/>
    <property type="match status" value="1"/>
</dbReference>
<dbReference type="PANTHER" id="PTHR43869:SF1">
    <property type="entry name" value="GLYCINE BETAINE_PROLINE BETAINE TRANSPORT SYSTEM ATP-BINDING PROTEIN PROV"/>
    <property type="match status" value="1"/>
</dbReference>
<dbReference type="GO" id="GO:0016020">
    <property type="term" value="C:membrane"/>
    <property type="evidence" value="ECO:0007669"/>
    <property type="project" value="InterPro"/>
</dbReference>